<protein>
    <submittedName>
        <fullName evidence="1">Uncharacterized protein</fullName>
    </submittedName>
</protein>
<evidence type="ECO:0000313" key="2">
    <source>
        <dbReference type="Proteomes" id="UP000275078"/>
    </source>
</evidence>
<keyword evidence="2" id="KW-1185">Reference proteome</keyword>
<sequence>MSRAGYSVCSGRMRLVVCKAQSSAISIRVVKGNRLSSADIPPETPNCRAGTDARAGKCSCCRVRWSSNRLRKNYSTDEIRSGFCCAMNDVVRKTRIRQENPSPDLQDWVVQL</sequence>
<name>A0A3N4HU30_ASCIM</name>
<gene>
    <name evidence="1" type="ORF">BJ508DRAFT_18652</name>
</gene>
<dbReference type="EMBL" id="ML119762">
    <property type="protein sequence ID" value="RPA75501.1"/>
    <property type="molecule type" value="Genomic_DNA"/>
</dbReference>
<organism evidence="1 2">
    <name type="scientific">Ascobolus immersus RN42</name>
    <dbReference type="NCBI Taxonomy" id="1160509"/>
    <lineage>
        <taxon>Eukaryota</taxon>
        <taxon>Fungi</taxon>
        <taxon>Dikarya</taxon>
        <taxon>Ascomycota</taxon>
        <taxon>Pezizomycotina</taxon>
        <taxon>Pezizomycetes</taxon>
        <taxon>Pezizales</taxon>
        <taxon>Ascobolaceae</taxon>
        <taxon>Ascobolus</taxon>
    </lineage>
</organism>
<evidence type="ECO:0000313" key="1">
    <source>
        <dbReference type="EMBL" id="RPA75501.1"/>
    </source>
</evidence>
<dbReference type="Proteomes" id="UP000275078">
    <property type="component" value="Unassembled WGS sequence"/>
</dbReference>
<reference evidence="1 2" key="1">
    <citation type="journal article" date="2018" name="Nat. Ecol. Evol.">
        <title>Pezizomycetes genomes reveal the molecular basis of ectomycorrhizal truffle lifestyle.</title>
        <authorList>
            <person name="Murat C."/>
            <person name="Payen T."/>
            <person name="Noel B."/>
            <person name="Kuo A."/>
            <person name="Morin E."/>
            <person name="Chen J."/>
            <person name="Kohler A."/>
            <person name="Krizsan K."/>
            <person name="Balestrini R."/>
            <person name="Da Silva C."/>
            <person name="Montanini B."/>
            <person name="Hainaut M."/>
            <person name="Levati E."/>
            <person name="Barry K.W."/>
            <person name="Belfiori B."/>
            <person name="Cichocki N."/>
            <person name="Clum A."/>
            <person name="Dockter R.B."/>
            <person name="Fauchery L."/>
            <person name="Guy J."/>
            <person name="Iotti M."/>
            <person name="Le Tacon F."/>
            <person name="Lindquist E.A."/>
            <person name="Lipzen A."/>
            <person name="Malagnac F."/>
            <person name="Mello A."/>
            <person name="Molinier V."/>
            <person name="Miyauchi S."/>
            <person name="Poulain J."/>
            <person name="Riccioni C."/>
            <person name="Rubini A."/>
            <person name="Sitrit Y."/>
            <person name="Splivallo R."/>
            <person name="Traeger S."/>
            <person name="Wang M."/>
            <person name="Zifcakova L."/>
            <person name="Wipf D."/>
            <person name="Zambonelli A."/>
            <person name="Paolocci F."/>
            <person name="Nowrousian M."/>
            <person name="Ottonello S."/>
            <person name="Baldrian P."/>
            <person name="Spatafora J.W."/>
            <person name="Henrissat B."/>
            <person name="Nagy L.G."/>
            <person name="Aury J.M."/>
            <person name="Wincker P."/>
            <person name="Grigoriev I.V."/>
            <person name="Bonfante P."/>
            <person name="Martin F.M."/>
        </authorList>
    </citation>
    <scope>NUCLEOTIDE SEQUENCE [LARGE SCALE GENOMIC DNA]</scope>
    <source>
        <strain evidence="1 2">RN42</strain>
    </source>
</reference>
<accession>A0A3N4HU30</accession>
<dbReference type="AlphaFoldDB" id="A0A3N4HU30"/>
<proteinExistence type="predicted"/>